<evidence type="ECO:0000256" key="8">
    <source>
        <dbReference type="HAMAP-Rule" id="MF_00917"/>
    </source>
</evidence>
<dbReference type="InterPro" id="IPR007197">
    <property type="entry name" value="rSAM"/>
</dbReference>
<feature type="binding site" evidence="8">
    <location>
        <begin position="25"/>
        <end position="27"/>
    </location>
    <ligand>
        <name>substrate</name>
    </ligand>
</feature>
<comment type="cofactor">
    <cofactor evidence="8">
        <name>S-adenosyl-L-methionine</name>
        <dbReference type="ChEBI" id="CHEBI:59789"/>
    </cofactor>
    <text evidence="8">Binds 1 S-adenosyl-L-methionine per subunit.</text>
</comment>
<dbReference type="RefSeq" id="WP_345532556.1">
    <property type="nucleotide sequence ID" value="NZ_BAABLD010000008.1"/>
</dbReference>
<feature type="binding site" evidence="8">
    <location>
        <position position="44"/>
    </location>
    <ligand>
        <name>[4Fe-4S] cluster</name>
        <dbReference type="ChEBI" id="CHEBI:49883"/>
        <note>4Fe-4S-S-AdoMet</note>
    </ligand>
</feature>
<accession>A0ABP9QLZ8</accession>
<evidence type="ECO:0000313" key="11">
    <source>
        <dbReference type="Proteomes" id="UP001500547"/>
    </source>
</evidence>
<feature type="binding site" evidence="8">
    <location>
        <position position="85"/>
    </location>
    <ligand>
        <name>S-adenosyl-L-methionine</name>
        <dbReference type="ChEBI" id="CHEBI:59789"/>
    </ligand>
</feature>
<comment type="caution">
    <text evidence="10">The sequence shown here is derived from an EMBL/GenBank/DDBJ whole genome shotgun (WGS) entry which is preliminary data.</text>
</comment>
<feature type="binding site" evidence="8">
    <location>
        <position position="83"/>
    </location>
    <ligand>
        <name>substrate</name>
    </ligand>
</feature>
<keyword evidence="5 8" id="KW-0408">Iron</keyword>
<dbReference type="Gene3D" id="3.20.20.70">
    <property type="entry name" value="Aldolase class I"/>
    <property type="match status" value="1"/>
</dbReference>
<evidence type="ECO:0000256" key="7">
    <source>
        <dbReference type="ARBA" id="ARBA00023239"/>
    </source>
</evidence>
<name>A0ABP9QLZ8_9RHOO</name>
<dbReference type="Proteomes" id="UP001500547">
    <property type="component" value="Unassembled WGS sequence"/>
</dbReference>
<evidence type="ECO:0000256" key="2">
    <source>
        <dbReference type="ARBA" id="ARBA00022691"/>
    </source>
</evidence>
<comment type="cofactor">
    <cofactor evidence="8">
        <name>[4Fe-4S] cluster</name>
        <dbReference type="ChEBI" id="CHEBI:49883"/>
    </cofactor>
    <text evidence="8">Binds 1 [4Fe-4S] cluster. The cluster is coordinated with 3 cysteines and an exchangeable S-adenosyl-L-methionine.</text>
</comment>
<protein>
    <recommendedName>
        <fullName evidence="8">7-carboxy-7-deazaguanine synthase</fullName>
        <shortName evidence="8">CDG synthase</shortName>
        <ecNumber evidence="8">4.3.99.3</ecNumber>
    </recommendedName>
    <alternativeName>
        <fullName evidence="8">Queuosine biosynthesis protein QueE</fullName>
    </alternativeName>
</protein>
<keyword evidence="6 8" id="KW-0411">Iron-sulfur</keyword>
<dbReference type="InterPro" id="IPR058240">
    <property type="entry name" value="rSAM_sf"/>
</dbReference>
<keyword evidence="1 8" id="KW-0004">4Fe-4S</keyword>
<dbReference type="PANTHER" id="PTHR42836:SF1">
    <property type="entry name" value="7-CARBOXY-7-DEAZAGUANINE SYNTHASE"/>
    <property type="match status" value="1"/>
</dbReference>
<dbReference type="SFLD" id="SFLDS00029">
    <property type="entry name" value="Radical_SAM"/>
    <property type="match status" value="1"/>
</dbReference>
<comment type="subunit">
    <text evidence="8">Homodimer.</text>
</comment>
<dbReference type="InterPro" id="IPR027621">
    <property type="entry name" value="rSAM_QueE_gams"/>
</dbReference>
<dbReference type="EC" id="4.3.99.3" evidence="8"/>
<keyword evidence="3 8" id="KW-0479">Metal-binding</keyword>
<feature type="binding site" evidence="8">
    <location>
        <position position="53"/>
    </location>
    <ligand>
        <name>Mg(2+)</name>
        <dbReference type="ChEBI" id="CHEBI:18420"/>
    </ligand>
</feature>
<feature type="binding site" evidence="8">
    <location>
        <position position="48"/>
    </location>
    <ligand>
        <name>[4Fe-4S] cluster</name>
        <dbReference type="ChEBI" id="CHEBI:49883"/>
        <note>4Fe-4S-S-AdoMet</note>
    </ligand>
</feature>
<dbReference type="InterPro" id="IPR024924">
    <property type="entry name" value="7-CO-7-deazaguanine_synth-like"/>
</dbReference>
<feature type="binding site" evidence="8">
    <location>
        <position position="40"/>
    </location>
    <ligand>
        <name>substrate</name>
    </ligand>
</feature>
<evidence type="ECO:0000256" key="6">
    <source>
        <dbReference type="ARBA" id="ARBA00023014"/>
    </source>
</evidence>
<dbReference type="EMBL" id="BAABLD010000008">
    <property type="protein sequence ID" value="GAA5164253.1"/>
    <property type="molecule type" value="Genomic_DNA"/>
</dbReference>
<feature type="binding site" evidence="8">
    <location>
        <position position="51"/>
    </location>
    <ligand>
        <name>[4Fe-4S] cluster</name>
        <dbReference type="ChEBI" id="CHEBI:49883"/>
        <note>4Fe-4S-S-AdoMet</note>
    </ligand>
</feature>
<dbReference type="InterPro" id="IPR013785">
    <property type="entry name" value="Aldolase_TIM"/>
</dbReference>
<comment type="catalytic activity">
    <reaction evidence="8">
        <text>6-carboxy-5,6,7,8-tetrahydropterin + H(+) = 7-carboxy-7-carbaguanine + NH4(+)</text>
        <dbReference type="Rhea" id="RHEA:27974"/>
        <dbReference type="ChEBI" id="CHEBI:15378"/>
        <dbReference type="ChEBI" id="CHEBI:28938"/>
        <dbReference type="ChEBI" id="CHEBI:61032"/>
        <dbReference type="ChEBI" id="CHEBI:61036"/>
        <dbReference type="EC" id="4.3.99.3"/>
    </reaction>
</comment>
<keyword evidence="11" id="KW-1185">Reference proteome</keyword>
<keyword evidence="2 8" id="KW-0949">S-adenosyl-L-methionine</keyword>
<dbReference type="PANTHER" id="PTHR42836">
    <property type="entry name" value="7-CARBOXY-7-DEAZAGUANINE SYNTHASE"/>
    <property type="match status" value="1"/>
</dbReference>
<sequence length="225" mass="25077">MTAVAETVQAPSERRLRITEIFFSLQGESSRVGLPTVFVRLTGCPLRCTWCDTEYAFHGGGYRSFDEIFDEIATHGTPYVCVTGGEPLAQRECLGLLRELSDRGYKVSLETSGALDISGVDARVSRIMDLKAPGSGEVTRNRWENISYLNASDELKFVLADRADYDWACDVLAQHQLIGRCPVLFSPVQGKLAPADLAEWVLRDKLPVRMQVQLHKVIWGNVQGR</sequence>
<dbReference type="SUPFAM" id="SSF102114">
    <property type="entry name" value="Radical SAM enzymes"/>
    <property type="match status" value="1"/>
</dbReference>
<reference evidence="11" key="1">
    <citation type="journal article" date="2019" name="Int. J. Syst. Evol. Microbiol.">
        <title>The Global Catalogue of Microorganisms (GCM) 10K type strain sequencing project: providing services to taxonomists for standard genome sequencing and annotation.</title>
        <authorList>
            <consortium name="The Broad Institute Genomics Platform"/>
            <consortium name="The Broad Institute Genome Sequencing Center for Infectious Disease"/>
            <person name="Wu L."/>
            <person name="Ma J."/>
        </authorList>
    </citation>
    <scope>NUCLEOTIDE SEQUENCE [LARGE SCALE GENOMIC DNA]</scope>
    <source>
        <strain evidence="11">JCM 18715</strain>
    </source>
</reference>
<comment type="function">
    <text evidence="8">Catalyzes the complex heterocyclic radical-mediated conversion of 6-carboxy-5,6,7,8-tetrahydropterin (CPH4) to 7-carboxy-7-deazaguanine (CDG), a step common to the biosynthetic pathways of all 7-deazapurine-containing compounds.</text>
</comment>
<evidence type="ECO:0000256" key="5">
    <source>
        <dbReference type="ARBA" id="ARBA00023004"/>
    </source>
</evidence>
<keyword evidence="8" id="KW-0671">Queuosine biosynthesis</keyword>
<evidence type="ECO:0000256" key="1">
    <source>
        <dbReference type="ARBA" id="ARBA00022485"/>
    </source>
</evidence>
<dbReference type="HAMAP" id="MF_00917">
    <property type="entry name" value="QueE"/>
    <property type="match status" value="1"/>
</dbReference>
<comment type="similarity">
    <text evidence="8">Belongs to the radical SAM superfamily. 7-carboxy-7-deazaguanine synthase family.</text>
</comment>
<comment type="cofactor">
    <cofactor evidence="8">
        <name>Mg(2+)</name>
        <dbReference type="ChEBI" id="CHEBI:18420"/>
    </cofactor>
</comment>
<keyword evidence="7 8" id="KW-0456">Lyase</keyword>
<comment type="pathway">
    <text evidence="8">Purine metabolism; 7-cyano-7-deazaguanine biosynthesis.</text>
</comment>
<evidence type="ECO:0000256" key="4">
    <source>
        <dbReference type="ARBA" id="ARBA00022842"/>
    </source>
</evidence>
<dbReference type="PROSITE" id="PS51918">
    <property type="entry name" value="RADICAL_SAM"/>
    <property type="match status" value="1"/>
</dbReference>
<comment type="caution">
    <text evidence="8">Lacks conserved residue(s) required for the propagation of feature annotation.</text>
</comment>
<dbReference type="Pfam" id="PF04055">
    <property type="entry name" value="Radical_SAM"/>
    <property type="match status" value="1"/>
</dbReference>
<feature type="binding site" evidence="8">
    <location>
        <begin position="50"/>
        <end position="52"/>
    </location>
    <ligand>
        <name>S-adenosyl-L-methionine</name>
        <dbReference type="ChEBI" id="CHEBI:59789"/>
    </ligand>
</feature>
<feature type="domain" description="Radical SAM core" evidence="9">
    <location>
        <begin position="31"/>
        <end position="221"/>
    </location>
</feature>
<dbReference type="PIRSF" id="PIRSF000370">
    <property type="entry name" value="QueE"/>
    <property type="match status" value="1"/>
</dbReference>
<evidence type="ECO:0000256" key="3">
    <source>
        <dbReference type="ARBA" id="ARBA00022723"/>
    </source>
</evidence>
<dbReference type="NCBIfam" id="TIGR04349">
    <property type="entry name" value="rSAM_QueE_gams"/>
    <property type="match status" value="1"/>
</dbReference>
<evidence type="ECO:0000313" key="10">
    <source>
        <dbReference type="EMBL" id="GAA5164253.1"/>
    </source>
</evidence>
<dbReference type="CDD" id="cd01335">
    <property type="entry name" value="Radical_SAM"/>
    <property type="match status" value="1"/>
</dbReference>
<keyword evidence="4 8" id="KW-0460">Magnesium</keyword>
<gene>
    <name evidence="8 10" type="primary">queE</name>
    <name evidence="10" type="ORF">GCM10025770_17780</name>
</gene>
<proteinExistence type="inferred from homology"/>
<evidence type="ECO:0000259" key="9">
    <source>
        <dbReference type="PROSITE" id="PS51918"/>
    </source>
</evidence>
<organism evidence="10 11">
    <name type="scientific">Viridibacterium curvum</name>
    <dbReference type="NCBI Taxonomy" id="1101404"/>
    <lineage>
        <taxon>Bacteria</taxon>
        <taxon>Pseudomonadati</taxon>
        <taxon>Pseudomonadota</taxon>
        <taxon>Betaproteobacteria</taxon>
        <taxon>Rhodocyclales</taxon>
        <taxon>Rhodocyclaceae</taxon>
        <taxon>Viridibacterium</taxon>
    </lineage>
</organism>